<dbReference type="InterPro" id="IPR036390">
    <property type="entry name" value="WH_DNA-bd_sf"/>
</dbReference>
<feature type="compositionally biased region" description="Low complexity" evidence="6">
    <location>
        <begin position="104"/>
        <end position="121"/>
    </location>
</feature>
<dbReference type="Pfam" id="PF00440">
    <property type="entry name" value="TetR_N"/>
    <property type="match status" value="1"/>
</dbReference>
<dbReference type="Gene3D" id="1.10.357.10">
    <property type="entry name" value="Tetracycline Repressor, domain 2"/>
    <property type="match status" value="1"/>
</dbReference>
<dbReference type="PANTHER" id="PTHR30055">
    <property type="entry name" value="HTH-TYPE TRANSCRIPTIONAL REGULATOR RUTR"/>
    <property type="match status" value="1"/>
</dbReference>
<evidence type="ECO:0000256" key="1">
    <source>
        <dbReference type="ARBA" id="ARBA00022491"/>
    </source>
</evidence>
<dbReference type="SUPFAM" id="SSF46689">
    <property type="entry name" value="Homeodomain-like"/>
    <property type="match status" value="1"/>
</dbReference>
<dbReference type="SUPFAM" id="SSF46785">
    <property type="entry name" value="Winged helix' DNA-binding domain"/>
    <property type="match status" value="1"/>
</dbReference>
<dbReference type="Gene3D" id="1.10.10.60">
    <property type="entry name" value="Homeodomain-like"/>
    <property type="match status" value="1"/>
</dbReference>
<dbReference type="Proteomes" id="UP001348265">
    <property type="component" value="Unassembled WGS sequence"/>
</dbReference>
<evidence type="ECO:0000313" key="10">
    <source>
        <dbReference type="Proteomes" id="UP001348265"/>
    </source>
</evidence>
<dbReference type="PROSITE" id="PS50977">
    <property type="entry name" value="HTH_TETR_2"/>
    <property type="match status" value="1"/>
</dbReference>
<organism evidence="9 10">
    <name type="scientific">Streptomyces chrestomyceticus</name>
    <dbReference type="NCBI Taxonomy" id="68185"/>
    <lineage>
        <taxon>Bacteria</taxon>
        <taxon>Bacillati</taxon>
        <taxon>Actinomycetota</taxon>
        <taxon>Actinomycetes</taxon>
        <taxon>Kitasatosporales</taxon>
        <taxon>Streptomycetaceae</taxon>
        <taxon>Streptomyces</taxon>
    </lineage>
</organism>
<comment type="caution">
    <text evidence="9">The sequence shown here is derived from an EMBL/GenBank/DDBJ whole genome shotgun (WGS) entry which is preliminary data.</text>
</comment>
<dbReference type="Gene3D" id="1.10.10.10">
    <property type="entry name" value="Winged helix-like DNA-binding domain superfamily/Winged helix DNA-binding domain"/>
    <property type="match status" value="1"/>
</dbReference>
<sequence length="355" mass="38797">MDRSTTPATNRSATPPYRRIVAELRRRIDAGELAAGDRVPSTRRITQEWGVAMATATKVLTTLRQEGLVRAVPGVGTVVAEAAAEAEREKGTHTNGGPASRPRGNAPSGANSSGSSPSGSSHHPLPAGHQPPSLSRDRIVRAGVRIADAEGLRSLSMRRVAAEFGASSMALYRHVANKDELVMLMADATFAEIELPDPAPRHWRARMEAGARLQWQLYQRHPWVAQWLSITRPQPLTHAMSLIEWTMGAATQFDPLTKLRLALTLLNHVRGTAVALEEDLEAEQRTGMDQDQWMASQETEYERIMESGSFPMYAGIGDTDDGGMLQLDALFEFGLARLLDGFEVFSDGWKGRPAP</sequence>
<dbReference type="SUPFAM" id="SSF48498">
    <property type="entry name" value="Tetracyclin repressor-like, C-terminal domain"/>
    <property type="match status" value="1"/>
</dbReference>
<dbReference type="InterPro" id="IPR001647">
    <property type="entry name" value="HTH_TetR"/>
</dbReference>
<evidence type="ECO:0000313" key="9">
    <source>
        <dbReference type="EMBL" id="MEF3115484.1"/>
    </source>
</evidence>
<keyword evidence="3 5" id="KW-0238">DNA-binding</keyword>
<dbReference type="Pfam" id="PF00392">
    <property type="entry name" value="GntR"/>
    <property type="match status" value="1"/>
</dbReference>
<evidence type="ECO:0000256" key="5">
    <source>
        <dbReference type="PROSITE-ProRule" id="PRU00335"/>
    </source>
</evidence>
<accession>A0ABU7WVC8</accession>
<keyword evidence="10" id="KW-1185">Reference proteome</keyword>
<dbReference type="PROSITE" id="PS50949">
    <property type="entry name" value="HTH_GNTR"/>
    <property type="match status" value="1"/>
</dbReference>
<evidence type="ECO:0000256" key="2">
    <source>
        <dbReference type="ARBA" id="ARBA00023015"/>
    </source>
</evidence>
<dbReference type="Pfam" id="PF02909">
    <property type="entry name" value="TetR_C_1"/>
    <property type="match status" value="1"/>
</dbReference>
<evidence type="ECO:0000256" key="4">
    <source>
        <dbReference type="ARBA" id="ARBA00023163"/>
    </source>
</evidence>
<evidence type="ECO:0000259" key="8">
    <source>
        <dbReference type="PROSITE" id="PS50977"/>
    </source>
</evidence>
<keyword evidence="1" id="KW-0678">Repressor</keyword>
<dbReference type="InterPro" id="IPR003012">
    <property type="entry name" value="Tet_transcr_reg_TetR"/>
</dbReference>
<dbReference type="SMART" id="SM00345">
    <property type="entry name" value="HTH_GNTR"/>
    <property type="match status" value="1"/>
</dbReference>
<dbReference type="InterPro" id="IPR000524">
    <property type="entry name" value="Tscrpt_reg_HTH_GntR"/>
</dbReference>
<dbReference type="EMBL" id="JAVFKM010000009">
    <property type="protein sequence ID" value="MEF3115484.1"/>
    <property type="molecule type" value="Genomic_DNA"/>
</dbReference>
<feature type="region of interest" description="Disordered" evidence="6">
    <location>
        <begin position="84"/>
        <end position="136"/>
    </location>
</feature>
<gene>
    <name evidence="9" type="ORF">RB636_20130</name>
</gene>
<reference evidence="9 10" key="1">
    <citation type="submission" date="2023-08" db="EMBL/GenBank/DDBJ databases">
        <authorList>
            <person name="Sharma P."/>
            <person name="Verma V."/>
            <person name="Mohan M.K."/>
            <person name="Dubey A.K."/>
        </authorList>
    </citation>
    <scope>NUCLEOTIDE SEQUENCE [LARGE SCALE GENOMIC DNA]</scope>
    <source>
        <strain evidence="9 10">ADP4</strain>
    </source>
</reference>
<dbReference type="InterPro" id="IPR050109">
    <property type="entry name" value="HTH-type_TetR-like_transc_reg"/>
</dbReference>
<dbReference type="InterPro" id="IPR004111">
    <property type="entry name" value="Repressor_TetR_C"/>
</dbReference>
<dbReference type="RefSeq" id="WP_331787625.1">
    <property type="nucleotide sequence ID" value="NZ_JAVFKM010000009.1"/>
</dbReference>
<dbReference type="PRINTS" id="PR00400">
    <property type="entry name" value="TETREPRESSOR"/>
</dbReference>
<feature type="domain" description="HTH tetR-type" evidence="8">
    <location>
        <begin position="133"/>
        <end position="193"/>
    </location>
</feature>
<keyword evidence="4" id="KW-0804">Transcription</keyword>
<evidence type="ECO:0000259" key="7">
    <source>
        <dbReference type="PROSITE" id="PS50949"/>
    </source>
</evidence>
<protein>
    <submittedName>
        <fullName evidence="9">GntR family transcriptional regulator</fullName>
    </submittedName>
</protein>
<dbReference type="CDD" id="cd07377">
    <property type="entry name" value="WHTH_GntR"/>
    <property type="match status" value="1"/>
</dbReference>
<dbReference type="InterPro" id="IPR036388">
    <property type="entry name" value="WH-like_DNA-bd_sf"/>
</dbReference>
<dbReference type="InterPro" id="IPR009057">
    <property type="entry name" value="Homeodomain-like_sf"/>
</dbReference>
<keyword evidence="2" id="KW-0805">Transcription regulation</keyword>
<name>A0ABU7WVC8_9ACTN</name>
<evidence type="ECO:0000256" key="3">
    <source>
        <dbReference type="ARBA" id="ARBA00023125"/>
    </source>
</evidence>
<feature type="domain" description="HTH gntR-type" evidence="7">
    <location>
        <begin position="14"/>
        <end position="82"/>
    </location>
</feature>
<feature type="DNA-binding region" description="H-T-H motif" evidence="5">
    <location>
        <begin position="156"/>
        <end position="175"/>
    </location>
</feature>
<dbReference type="PANTHER" id="PTHR30055:SF151">
    <property type="entry name" value="TRANSCRIPTIONAL REGULATORY PROTEIN"/>
    <property type="match status" value="1"/>
</dbReference>
<dbReference type="InterPro" id="IPR036271">
    <property type="entry name" value="Tet_transcr_reg_TetR-rel_C_sf"/>
</dbReference>
<proteinExistence type="predicted"/>
<evidence type="ECO:0000256" key="6">
    <source>
        <dbReference type="SAM" id="MobiDB-lite"/>
    </source>
</evidence>